<feature type="compositionally biased region" description="Low complexity" evidence="1">
    <location>
        <begin position="66"/>
        <end position="81"/>
    </location>
</feature>
<comment type="caution">
    <text evidence="2">The sequence shown here is derived from an EMBL/GenBank/DDBJ whole genome shotgun (WGS) entry which is preliminary data.</text>
</comment>
<dbReference type="EMBL" id="JAIQCJ010002214">
    <property type="protein sequence ID" value="KAJ8779607.1"/>
    <property type="molecule type" value="Genomic_DNA"/>
</dbReference>
<gene>
    <name evidence="2" type="ORF">J1605_012491</name>
</gene>
<accession>A0AB34GK28</accession>
<dbReference type="AlphaFoldDB" id="A0AB34GK28"/>
<feature type="region of interest" description="Disordered" evidence="1">
    <location>
        <begin position="46"/>
        <end position="82"/>
    </location>
</feature>
<proteinExistence type="predicted"/>
<name>A0AB34GK28_ESCRO</name>
<feature type="region of interest" description="Disordered" evidence="1">
    <location>
        <begin position="149"/>
        <end position="177"/>
    </location>
</feature>
<sequence>MSSAQMEMLEMSCLLGSLNLMPQCSLPQLHAAPCCWRGQVLGEDHRPSSSGSLMSGKEPQREKCSDVPSGSPPSLVSTSSRPCKRKIPLPLFLPLPGLRSPPPLTWDRGELPPPPKLPCLALAKNPGTLEKNTECQWNKILNNIRKVKEDCSAPQPAPSLSPPASEAADSLPPATHP</sequence>
<organism evidence="2 3">
    <name type="scientific">Eschrichtius robustus</name>
    <name type="common">California gray whale</name>
    <name type="synonym">Eschrichtius gibbosus</name>
    <dbReference type="NCBI Taxonomy" id="9764"/>
    <lineage>
        <taxon>Eukaryota</taxon>
        <taxon>Metazoa</taxon>
        <taxon>Chordata</taxon>
        <taxon>Craniata</taxon>
        <taxon>Vertebrata</taxon>
        <taxon>Euteleostomi</taxon>
        <taxon>Mammalia</taxon>
        <taxon>Eutheria</taxon>
        <taxon>Laurasiatheria</taxon>
        <taxon>Artiodactyla</taxon>
        <taxon>Whippomorpha</taxon>
        <taxon>Cetacea</taxon>
        <taxon>Mysticeti</taxon>
        <taxon>Eschrichtiidae</taxon>
        <taxon>Eschrichtius</taxon>
    </lineage>
</organism>
<protein>
    <submittedName>
        <fullName evidence="2">Uncharacterized protein</fullName>
    </submittedName>
</protein>
<reference evidence="2 3" key="1">
    <citation type="submission" date="2022-11" db="EMBL/GenBank/DDBJ databases">
        <title>Whole genome sequence of Eschrichtius robustus ER-17-0199.</title>
        <authorList>
            <person name="Bruniche-Olsen A."/>
            <person name="Black A.N."/>
            <person name="Fields C.J."/>
            <person name="Walden K."/>
            <person name="Dewoody J.A."/>
        </authorList>
    </citation>
    <scope>NUCLEOTIDE SEQUENCE [LARGE SCALE GENOMIC DNA]</scope>
    <source>
        <strain evidence="2">ER-17-0199</strain>
        <tissue evidence="2">Blubber</tissue>
    </source>
</reference>
<keyword evidence="3" id="KW-1185">Reference proteome</keyword>
<dbReference type="Proteomes" id="UP001159641">
    <property type="component" value="Unassembled WGS sequence"/>
</dbReference>
<evidence type="ECO:0000313" key="2">
    <source>
        <dbReference type="EMBL" id="KAJ8779607.1"/>
    </source>
</evidence>
<evidence type="ECO:0000313" key="3">
    <source>
        <dbReference type="Proteomes" id="UP001159641"/>
    </source>
</evidence>
<feature type="compositionally biased region" description="Low complexity" evidence="1">
    <location>
        <begin position="162"/>
        <end position="177"/>
    </location>
</feature>
<dbReference type="Pfam" id="PF15229">
    <property type="entry name" value="POM121"/>
    <property type="match status" value="1"/>
</dbReference>
<evidence type="ECO:0000256" key="1">
    <source>
        <dbReference type="SAM" id="MobiDB-lite"/>
    </source>
</evidence>